<keyword evidence="2" id="KW-1185">Reference proteome</keyword>
<accession>A0A402CY28</accession>
<dbReference type="AlphaFoldDB" id="A0A402CY28"/>
<gene>
    <name evidence="1" type="ORF">CCAX7_35270</name>
</gene>
<dbReference type="Proteomes" id="UP000287394">
    <property type="component" value="Chromosome"/>
</dbReference>
<proteinExistence type="predicted"/>
<dbReference type="OrthoDB" id="9802883at2"/>
<dbReference type="RefSeq" id="WP_119322244.1">
    <property type="nucleotide sequence ID" value="NZ_AP025739.1"/>
</dbReference>
<organism evidence="1 2">
    <name type="scientific">Capsulimonas corticalis</name>
    <dbReference type="NCBI Taxonomy" id="2219043"/>
    <lineage>
        <taxon>Bacteria</taxon>
        <taxon>Bacillati</taxon>
        <taxon>Armatimonadota</taxon>
        <taxon>Armatimonadia</taxon>
        <taxon>Capsulimonadales</taxon>
        <taxon>Capsulimonadaceae</taxon>
        <taxon>Capsulimonas</taxon>
    </lineage>
</organism>
<dbReference type="EMBL" id="AP025739">
    <property type="protein sequence ID" value="BDI31476.1"/>
    <property type="molecule type" value="Genomic_DNA"/>
</dbReference>
<protein>
    <submittedName>
        <fullName evidence="1">Uncharacterized protein</fullName>
    </submittedName>
</protein>
<name>A0A402CY28_9BACT</name>
<reference evidence="1 2" key="1">
    <citation type="journal article" date="2019" name="Int. J. Syst. Evol. Microbiol.">
        <title>Capsulimonas corticalis gen. nov., sp. nov., an aerobic capsulated bacterium, of a novel bacterial order, Capsulimonadales ord. nov., of the class Armatimonadia of the phylum Armatimonadetes.</title>
        <authorList>
            <person name="Li J."/>
            <person name="Kudo C."/>
            <person name="Tonouchi A."/>
        </authorList>
    </citation>
    <scope>NUCLEOTIDE SEQUENCE [LARGE SCALE GENOMIC DNA]</scope>
    <source>
        <strain evidence="1 2">AX-7</strain>
    </source>
</reference>
<evidence type="ECO:0000313" key="1">
    <source>
        <dbReference type="EMBL" id="BDI31476.1"/>
    </source>
</evidence>
<evidence type="ECO:0000313" key="2">
    <source>
        <dbReference type="Proteomes" id="UP000287394"/>
    </source>
</evidence>
<sequence>MERITPFPLGQVVATPAAIRAVERVEQTLEEFLERHRSGDWGDICEDDRAANDAAVSAGIRLLSAYVLISGVRLWVITEADRSMTTLLLPEEY</sequence>
<dbReference type="KEGG" id="ccot:CCAX7_35270"/>